<evidence type="ECO:0000256" key="5">
    <source>
        <dbReference type="ARBA" id="ARBA00023143"/>
    </source>
</evidence>
<evidence type="ECO:0000256" key="4">
    <source>
        <dbReference type="ARBA" id="ARBA00023054"/>
    </source>
</evidence>
<feature type="domain" description="Flagellar hook-associated protein 2 C-terminal" evidence="10">
    <location>
        <begin position="332"/>
        <end position="493"/>
    </location>
</feature>
<dbReference type="InterPro" id="IPR040026">
    <property type="entry name" value="FliD"/>
</dbReference>
<evidence type="ECO:0000259" key="10">
    <source>
        <dbReference type="Pfam" id="PF07195"/>
    </source>
</evidence>
<name>A0A0F9JGV7_9ZZZZ</name>
<comment type="subunit">
    <text evidence="3">Homopentamer.</text>
</comment>
<dbReference type="PANTHER" id="PTHR30288:SF0">
    <property type="entry name" value="FLAGELLAR HOOK-ASSOCIATED PROTEIN 2"/>
    <property type="match status" value="1"/>
</dbReference>
<evidence type="ECO:0000256" key="6">
    <source>
        <dbReference type="ARBA" id="ARBA00033074"/>
    </source>
</evidence>
<evidence type="ECO:0000256" key="8">
    <source>
        <dbReference type="SAM" id="MobiDB-lite"/>
    </source>
</evidence>
<evidence type="ECO:0000313" key="11">
    <source>
        <dbReference type="EMBL" id="KKM61596.1"/>
    </source>
</evidence>
<comment type="similarity">
    <text evidence="2">Belongs to the FliD family.</text>
</comment>
<protein>
    <recommendedName>
        <fullName evidence="7">Filament cap protein</fullName>
    </recommendedName>
    <alternativeName>
        <fullName evidence="6">Flagellar cap protein</fullName>
    </alternativeName>
</protein>
<dbReference type="InterPro" id="IPR003481">
    <property type="entry name" value="FliD_N"/>
</dbReference>
<reference evidence="11" key="1">
    <citation type="journal article" date="2015" name="Nature">
        <title>Complex archaea that bridge the gap between prokaryotes and eukaryotes.</title>
        <authorList>
            <person name="Spang A."/>
            <person name="Saw J.H."/>
            <person name="Jorgensen S.L."/>
            <person name="Zaremba-Niedzwiedzka K."/>
            <person name="Martijn J."/>
            <person name="Lind A.E."/>
            <person name="van Eijk R."/>
            <person name="Schleper C."/>
            <person name="Guy L."/>
            <person name="Ettema T.J."/>
        </authorList>
    </citation>
    <scope>NUCLEOTIDE SEQUENCE</scope>
</reference>
<evidence type="ECO:0000256" key="1">
    <source>
        <dbReference type="ARBA" id="ARBA00004365"/>
    </source>
</evidence>
<organism evidence="11">
    <name type="scientific">marine sediment metagenome</name>
    <dbReference type="NCBI Taxonomy" id="412755"/>
    <lineage>
        <taxon>unclassified sequences</taxon>
        <taxon>metagenomes</taxon>
        <taxon>ecological metagenomes</taxon>
    </lineage>
</organism>
<dbReference type="AlphaFoldDB" id="A0A0F9JGV7"/>
<dbReference type="GO" id="GO:0009421">
    <property type="term" value="C:bacterial-type flagellum filament cap"/>
    <property type="evidence" value="ECO:0007669"/>
    <property type="project" value="InterPro"/>
</dbReference>
<dbReference type="GO" id="GO:0071973">
    <property type="term" value="P:bacterial-type flagellum-dependent cell motility"/>
    <property type="evidence" value="ECO:0007669"/>
    <property type="project" value="TreeGrafter"/>
</dbReference>
<proteinExistence type="inferred from homology"/>
<evidence type="ECO:0000256" key="2">
    <source>
        <dbReference type="ARBA" id="ARBA00009764"/>
    </source>
</evidence>
<dbReference type="Pfam" id="PF02465">
    <property type="entry name" value="FliD_N"/>
    <property type="match status" value="1"/>
</dbReference>
<gene>
    <name evidence="11" type="ORF">LCGC14_1530150</name>
</gene>
<dbReference type="InterPro" id="IPR010809">
    <property type="entry name" value="FliD_C"/>
</dbReference>
<evidence type="ECO:0000259" key="9">
    <source>
        <dbReference type="Pfam" id="PF02465"/>
    </source>
</evidence>
<dbReference type="GO" id="GO:0009424">
    <property type="term" value="C:bacterial-type flagellum hook"/>
    <property type="evidence" value="ECO:0007669"/>
    <property type="project" value="InterPro"/>
</dbReference>
<feature type="region of interest" description="Disordered" evidence="8">
    <location>
        <begin position="616"/>
        <end position="645"/>
    </location>
</feature>
<evidence type="ECO:0000256" key="7">
    <source>
        <dbReference type="ARBA" id="ARBA00033192"/>
    </source>
</evidence>
<accession>A0A0F9JGV7</accession>
<keyword evidence="5" id="KW-0975">Bacterial flagellum</keyword>
<keyword evidence="4" id="KW-0175">Coiled coil</keyword>
<dbReference type="EMBL" id="LAZR01011456">
    <property type="protein sequence ID" value="KKM61596.1"/>
    <property type="molecule type" value="Genomic_DNA"/>
</dbReference>
<comment type="subcellular location">
    <subcellularLocation>
        <location evidence="1">Bacterial flagellum</location>
    </subcellularLocation>
</comment>
<feature type="domain" description="Flagellar hook-associated protein 2 N-terminal" evidence="9">
    <location>
        <begin position="10"/>
        <end position="105"/>
    </location>
</feature>
<dbReference type="Pfam" id="PF07195">
    <property type="entry name" value="FliD_C"/>
    <property type="match status" value="1"/>
</dbReference>
<comment type="caution">
    <text evidence="11">The sequence shown here is derived from an EMBL/GenBank/DDBJ whole genome shotgun (WGS) entry which is preliminary data.</text>
</comment>
<dbReference type="GO" id="GO:0007155">
    <property type="term" value="P:cell adhesion"/>
    <property type="evidence" value="ECO:0007669"/>
    <property type="project" value="InterPro"/>
</dbReference>
<evidence type="ECO:0000256" key="3">
    <source>
        <dbReference type="ARBA" id="ARBA00011255"/>
    </source>
</evidence>
<sequence>MTVALSGVFSGMDTDSLVTRLIAVNARPMYQLAVRKAEWESKASAVVDVESRLSTLKALLADMRDSDKLRAVSASSSDTTLLTVTAGGSASEGAHEIVVNQLAKTEKLVHSAGLAGQNSTITALKSTALNIDGVADADATWFTTTASGATYTFDFGAETDIDSVVFAVSTGYTMNQVAALINVRSQAVSGYDGASVEYDSQESEYFLRLTAEESATAGTMTQALTAGDAIAELNDDADWSKTAAGGTQFQYTYDGTTRTLQLTYDTTLADLRDLINNDGGNPGVVASVLEYNGTYHLVLSGRDTGTDYTIAIDGGTTLSSFGAGDFTETQSAQDAELRVDGYPAGNWMERSSNTITDVVPGLTFNLRAAGTVNVTLSRNTSGLKQDLSNFVGIYNGLVTAVDTYAGYDEENETSGLMQGDAMLNGIIYRIRAALTGTTVGFADGEDTYIMPVQIGLKIDRYGELGIVGTSTATETSLDDAISDDYLGVLSLIGALGAGKTDDSYIQFDSAEEATEPGNYHVEVDFAVDGSIATAWIDELKVEKLMHSAGLPGLSSTVGALKSTALNTHGVADPAATWFTTGTPEPKYDFTFGAETTIDDVKRWFTAWVEQVYHHQTHSETGQSPLERWRQSAPTAPIPTPDRLTE</sequence>
<dbReference type="PANTHER" id="PTHR30288">
    <property type="entry name" value="FLAGELLAR CAP/ASSEMBLY PROTEIN FLID"/>
    <property type="match status" value="1"/>
</dbReference>
<feature type="non-terminal residue" evidence="11">
    <location>
        <position position="645"/>
    </location>
</feature>